<gene>
    <name evidence="2" type="ORF">GUJ93_ZPchr0009g66</name>
</gene>
<dbReference type="EMBL" id="JAAALK010000289">
    <property type="protein sequence ID" value="KAG8048688.1"/>
    <property type="molecule type" value="Genomic_DNA"/>
</dbReference>
<keyword evidence="3" id="KW-1185">Reference proteome</keyword>
<sequence length="133" mass="14121">MAAMAAEGAVSEPELVSIPATPRGLSTPEGTSTPPVGGRRAATPARRVVEGLRGYLEEVGHLTRLNPQDAWLPITESRSGNARYAAFHNLNAGLGFQALLLPLAFPGLGWSPPFLPPLLIAFQYLSQTCCRCP</sequence>
<evidence type="ECO:0000313" key="2">
    <source>
        <dbReference type="EMBL" id="KAG8048688.1"/>
    </source>
</evidence>
<name>A0A8J5RFV2_ZIZPA</name>
<proteinExistence type="predicted"/>
<reference evidence="2" key="2">
    <citation type="submission" date="2021-02" db="EMBL/GenBank/DDBJ databases">
        <authorList>
            <person name="Kimball J.A."/>
            <person name="Haas M.W."/>
            <person name="Macchietto M."/>
            <person name="Kono T."/>
            <person name="Duquette J."/>
            <person name="Shao M."/>
        </authorList>
    </citation>
    <scope>NUCLEOTIDE SEQUENCE</scope>
    <source>
        <tissue evidence="2">Fresh leaf tissue</tissue>
    </source>
</reference>
<protein>
    <submittedName>
        <fullName evidence="2">Uncharacterized protein</fullName>
    </submittedName>
</protein>
<comment type="caution">
    <text evidence="2">The sequence shown here is derived from an EMBL/GenBank/DDBJ whole genome shotgun (WGS) entry which is preliminary data.</text>
</comment>
<reference evidence="2" key="1">
    <citation type="journal article" date="2021" name="bioRxiv">
        <title>Whole Genome Assembly and Annotation of Northern Wild Rice, Zizania palustris L., Supports a Whole Genome Duplication in the Zizania Genus.</title>
        <authorList>
            <person name="Haas M."/>
            <person name="Kono T."/>
            <person name="Macchietto M."/>
            <person name="Millas R."/>
            <person name="McGilp L."/>
            <person name="Shao M."/>
            <person name="Duquette J."/>
            <person name="Hirsch C.N."/>
            <person name="Kimball J."/>
        </authorList>
    </citation>
    <scope>NUCLEOTIDE SEQUENCE</scope>
    <source>
        <tissue evidence="2">Fresh leaf tissue</tissue>
    </source>
</reference>
<organism evidence="2 3">
    <name type="scientific">Zizania palustris</name>
    <name type="common">Northern wild rice</name>
    <dbReference type="NCBI Taxonomy" id="103762"/>
    <lineage>
        <taxon>Eukaryota</taxon>
        <taxon>Viridiplantae</taxon>
        <taxon>Streptophyta</taxon>
        <taxon>Embryophyta</taxon>
        <taxon>Tracheophyta</taxon>
        <taxon>Spermatophyta</taxon>
        <taxon>Magnoliopsida</taxon>
        <taxon>Liliopsida</taxon>
        <taxon>Poales</taxon>
        <taxon>Poaceae</taxon>
        <taxon>BOP clade</taxon>
        <taxon>Oryzoideae</taxon>
        <taxon>Oryzeae</taxon>
        <taxon>Zizaniinae</taxon>
        <taxon>Zizania</taxon>
    </lineage>
</organism>
<dbReference type="AlphaFoldDB" id="A0A8J5RFV2"/>
<evidence type="ECO:0000256" key="1">
    <source>
        <dbReference type="SAM" id="MobiDB-lite"/>
    </source>
</evidence>
<accession>A0A8J5RFV2</accession>
<feature type="region of interest" description="Disordered" evidence="1">
    <location>
        <begin position="1"/>
        <end position="43"/>
    </location>
</feature>
<dbReference type="OrthoDB" id="40134at2759"/>
<dbReference type="Proteomes" id="UP000729402">
    <property type="component" value="Unassembled WGS sequence"/>
</dbReference>
<evidence type="ECO:0000313" key="3">
    <source>
        <dbReference type="Proteomes" id="UP000729402"/>
    </source>
</evidence>